<protein>
    <submittedName>
        <fullName evidence="2">Uncharacterized protein</fullName>
    </submittedName>
</protein>
<feature type="region of interest" description="Disordered" evidence="1">
    <location>
        <begin position="1"/>
        <end position="76"/>
    </location>
</feature>
<reference evidence="2 3" key="1">
    <citation type="journal article" date="2019" name="Sci. Data">
        <title>Hybrid genome assembly and annotation of Danionella translucida.</title>
        <authorList>
            <person name="Kadobianskyi M."/>
            <person name="Schulze L."/>
            <person name="Schuelke M."/>
            <person name="Judkewitz B."/>
        </authorList>
    </citation>
    <scope>NUCLEOTIDE SEQUENCE [LARGE SCALE GENOMIC DNA]</scope>
    <source>
        <strain evidence="2 3">Bolton</strain>
    </source>
</reference>
<evidence type="ECO:0000256" key="1">
    <source>
        <dbReference type="SAM" id="MobiDB-lite"/>
    </source>
</evidence>
<evidence type="ECO:0000313" key="3">
    <source>
        <dbReference type="Proteomes" id="UP000316079"/>
    </source>
</evidence>
<name>A0A553R3B2_9TELE</name>
<sequence>MDSPQCERGRGWKSVQGRERDTDRKKRERGKEQLCESRGVIRTTDEVLEKQDGGESTLDPSLFQASLPHPDPASLKVEQNAPTHLLQNCELV</sequence>
<dbReference type="AlphaFoldDB" id="A0A553R3B2"/>
<gene>
    <name evidence="2" type="ORF">DNTS_024276</name>
</gene>
<dbReference type="EMBL" id="SRMA01025274">
    <property type="protein sequence ID" value="TRY96670.1"/>
    <property type="molecule type" value="Genomic_DNA"/>
</dbReference>
<feature type="compositionally biased region" description="Basic and acidic residues" evidence="1">
    <location>
        <begin position="43"/>
        <end position="53"/>
    </location>
</feature>
<feature type="compositionally biased region" description="Basic and acidic residues" evidence="1">
    <location>
        <begin position="1"/>
        <end position="35"/>
    </location>
</feature>
<evidence type="ECO:0000313" key="2">
    <source>
        <dbReference type="EMBL" id="TRY96670.1"/>
    </source>
</evidence>
<keyword evidence="3" id="KW-1185">Reference proteome</keyword>
<proteinExistence type="predicted"/>
<organism evidence="2 3">
    <name type="scientific">Danionella cerebrum</name>
    <dbReference type="NCBI Taxonomy" id="2873325"/>
    <lineage>
        <taxon>Eukaryota</taxon>
        <taxon>Metazoa</taxon>
        <taxon>Chordata</taxon>
        <taxon>Craniata</taxon>
        <taxon>Vertebrata</taxon>
        <taxon>Euteleostomi</taxon>
        <taxon>Actinopterygii</taxon>
        <taxon>Neopterygii</taxon>
        <taxon>Teleostei</taxon>
        <taxon>Ostariophysi</taxon>
        <taxon>Cypriniformes</taxon>
        <taxon>Danionidae</taxon>
        <taxon>Danioninae</taxon>
        <taxon>Danionella</taxon>
    </lineage>
</organism>
<comment type="caution">
    <text evidence="2">The sequence shown here is derived from an EMBL/GenBank/DDBJ whole genome shotgun (WGS) entry which is preliminary data.</text>
</comment>
<accession>A0A553R3B2</accession>
<dbReference type="Proteomes" id="UP000316079">
    <property type="component" value="Unassembled WGS sequence"/>
</dbReference>